<evidence type="ECO:0000313" key="2">
    <source>
        <dbReference type="Proteomes" id="UP001429745"/>
    </source>
</evidence>
<comment type="caution">
    <text evidence="1">The sequence shown here is derived from an EMBL/GenBank/DDBJ whole genome shotgun (WGS) entry which is preliminary data.</text>
</comment>
<gene>
    <name evidence="1" type="ORF">HF576_17700</name>
</gene>
<dbReference type="EMBL" id="JABACI010000005">
    <property type="protein sequence ID" value="NLP85675.1"/>
    <property type="molecule type" value="Genomic_DNA"/>
</dbReference>
<dbReference type="Proteomes" id="UP001429745">
    <property type="component" value="Unassembled WGS sequence"/>
</dbReference>
<reference evidence="1 2" key="1">
    <citation type="submission" date="2020-04" db="EMBL/GenBank/DDBJ databases">
        <title>CFH 90308 Microbacterium sp.</title>
        <authorList>
            <person name="Nie G."/>
            <person name="Ming H."/>
            <person name="Xia T."/>
        </authorList>
    </citation>
    <scope>NUCLEOTIDE SEQUENCE [LARGE SCALE GENOMIC DNA]</scope>
    <source>
        <strain evidence="1 2">CFH 90308</strain>
    </source>
</reference>
<name>A0ABX1KH07_9MICO</name>
<sequence>MNTLLAPQRPSGVPDTLRLPSRHTHITVLDRLALRIGLRLLLWSTRTGRLTDDRPRHTAAFRRQETTALRERAHRREALLLAPRA</sequence>
<dbReference type="RefSeq" id="WP_168914153.1">
    <property type="nucleotide sequence ID" value="NZ_JABACI010000005.1"/>
</dbReference>
<proteinExistence type="predicted"/>
<accession>A0ABX1KH07</accession>
<protein>
    <submittedName>
        <fullName evidence="1">Uncharacterized protein</fullName>
    </submittedName>
</protein>
<evidence type="ECO:0000313" key="1">
    <source>
        <dbReference type="EMBL" id="NLP85675.1"/>
    </source>
</evidence>
<organism evidence="1 2">
    <name type="scientific">Microbacterium salsuginis</name>
    <dbReference type="NCBI Taxonomy" id="2722803"/>
    <lineage>
        <taxon>Bacteria</taxon>
        <taxon>Bacillati</taxon>
        <taxon>Actinomycetota</taxon>
        <taxon>Actinomycetes</taxon>
        <taxon>Micrococcales</taxon>
        <taxon>Microbacteriaceae</taxon>
        <taxon>Microbacterium</taxon>
    </lineage>
</organism>
<keyword evidence="2" id="KW-1185">Reference proteome</keyword>